<organism evidence="4 5">
    <name type="scientific">Jiella pacifica</name>
    <dbReference type="NCBI Taxonomy" id="2696469"/>
    <lineage>
        <taxon>Bacteria</taxon>
        <taxon>Pseudomonadati</taxon>
        <taxon>Pseudomonadota</taxon>
        <taxon>Alphaproteobacteria</taxon>
        <taxon>Hyphomicrobiales</taxon>
        <taxon>Aurantimonadaceae</taxon>
        <taxon>Jiella</taxon>
    </lineage>
</organism>
<dbReference type="PROSITE" id="PS50110">
    <property type="entry name" value="RESPONSE_REGULATORY"/>
    <property type="match status" value="1"/>
</dbReference>
<dbReference type="InterPro" id="IPR011006">
    <property type="entry name" value="CheY-like_superfamily"/>
</dbReference>
<dbReference type="Pfam" id="PF13487">
    <property type="entry name" value="HD_5"/>
    <property type="match status" value="1"/>
</dbReference>
<name>A0A6N9T9Y6_9HYPH</name>
<reference evidence="4 5" key="1">
    <citation type="submission" date="2020-01" db="EMBL/GenBank/DDBJ databases">
        <title>Jiella pacifica sp. nov.</title>
        <authorList>
            <person name="Xue Z."/>
            <person name="Zhu S."/>
            <person name="Chen J."/>
            <person name="Yang J."/>
        </authorList>
    </citation>
    <scope>NUCLEOTIDE SEQUENCE [LARGE SCALE GENOMIC DNA]</scope>
    <source>
        <strain evidence="4 5">40Bstr34</strain>
    </source>
</reference>
<keyword evidence="5" id="KW-1185">Reference proteome</keyword>
<dbReference type="InterPro" id="IPR003607">
    <property type="entry name" value="HD/PDEase_dom"/>
</dbReference>
<dbReference type="InterPro" id="IPR052020">
    <property type="entry name" value="Cyclic_di-GMP/3'3'-cGAMP_PDE"/>
</dbReference>
<evidence type="ECO:0000313" key="5">
    <source>
        <dbReference type="Proteomes" id="UP000469011"/>
    </source>
</evidence>
<protein>
    <submittedName>
        <fullName evidence="4">Response regulator</fullName>
    </submittedName>
</protein>
<dbReference type="InterPro" id="IPR037522">
    <property type="entry name" value="HD_GYP_dom"/>
</dbReference>
<accession>A0A6N9T9Y6</accession>
<sequence length="350" mass="37994">MRVMVIDDSRSSAAAIANKIDEIPGLSSAVCLDPEVALRECEHDQFDLVLVDYIMPKLDGVEVLKTLRSLEAYRLVPIIMIASTIGRDVKLQAIQAGATDFLSKPVDWVELQARVRNLVALRQAQIELADRARQLCAEVATATARLVAREEEIIWRLARAIEFRDGTTGEHVSRVAAICRLISDQMGLGPERGRILYLAAPLHDIGKIGISDTVLQKPGRLTPEEMNLMRRHVEFGAQILGDATTEVVRVAASVAATHHEKWDGSGYPAGLSGDAIPLEGRITAIADVFDALCSERPYKAAWPIEKAFAEIVSCSGSHFDPACVDAFVACWPQIRSLMGSVAACEATAAA</sequence>
<feature type="modified residue" description="4-aspartylphosphate" evidence="1">
    <location>
        <position position="52"/>
    </location>
</feature>
<gene>
    <name evidence="4" type="ORF">GTK09_20895</name>
</gene>
<dbReference type="PANTHER" id="PTHR45228">
    <property type="entry name" value="CYCLIC DI-GMP PHOSPHODIESTERASE TM_0186-RELATED"/>
    <property type="match status" value="1"/>
</dbReference>
<dbReference type="EMBL" id="JAAAMG010000021">
    <property type="protein sequence ID" value="NDW06876.1"/>
    <property type="molecule type" value="Genomic_DNA"/>
</dbReference>
<dbReference type="SMART" id="SM00471">
    <property type="entry name" value="HDc"/>
    <property type="match status" value="1"/>
</dbReference>
<dbReference type="Gene3D" id="1.10.3210.10">
    <property type="entry name" value="Hypothetical protein af1432"/>
    <property type="match status" value="1"/>
</dbReference>
<dbReference type="Pfam" id="PF00072">
    <property type="entry name" value="Response_reg"/>
    <property type="match status" value="1"/>
</dbReference>
<dbReference type="PANTHER" id="PTHR45228:SF1">
    <property type="entry name" value="CYCLIC DI-GMP PHOSPHODIESTERASE TM_0186"/>
    <property type="match status" value="1"/>
</dbReference>
<dbReference type="GO" id="GO:0000160">
    <property type="term" value="P:phosphorelay signal transduction system"/>
    <property type="evidence" value="ECO:0007669"/>
    <property type="project" value="InterPro"/>
</dbReference>
<dbReference type="SUPFAM" id="SSF109604">
    <property type="entry name" value="HD-domain/PDEase-like"/>
    <property type="match status" value="1"/>
</dbReference>
<dbReference type="SMART" id="SM00448">
    <property type="entry name" value="REC"/>
    <property type="match status" value="1"/>
</dbReference>
<evidence type="ECO:0000259" key="2">
    <source>
        <dbReference type="PROSITE" id="PS50110"/>
    </source>
</evidence>
<evidence type="ECO:0000256" key="1">
    <source>
        <dbReference type="PROSITE-ProRule" id="PRU00169"/>
    </source>
</evidence>
<dbReference type="InterPro" id="IPR001789">
    <property type="entry name" value="Sig_transdc_resp-reg_receiver"/>
</dbReference>
<dbReference type="PROSITE" id="PS51832">
    <property type="entry name" value="HD_GYP"/>
    <property type="match status" value="1"/>
</dbReference>
<proteinExistence type="predicted"/>
<feature type="domain" description="Response regulatory" evidence="2">
    <location>
        <begin position="2"/>
        <end position="119"/>
    </location>
</feature>
<dbReference type="Proteomes" id="UP000469011">
    <property type="component" value="Unassembled WGS sequence"/>
</dbReference>
<dbReference type="SUPFAM" id="SSF52172">
    <property type="entry name" value="CheY-like"/>
    <property type="match status" value="1"/>
</dbReference>
<dbReference type="Gene3D" id="3.40.50.2300">
    <property type="match status" value="1"/>
</dbReference>
<dbReference type="GO" id="GO:0008081">
    <property type="term" value="F:phosphoric diester hydrolase activity"/>
    <property type="evidence" value="ECO:0007669"/>
    <property type="project" value="UniProtKB-ARBA"/>
</dbReference>
<evidence type="ECO:0000259" key="3">
    <source>
        <dbReference type="PROSITE" id="PS51832"/>
    </source>
</evidence>
<evidence type="ECO:0000313" key="4">
    <source>
        <dbReference type="EMBL" id="NDW06876.1"/>
    </source>
</evidence>
<dbReference type="CDD" id="cd00077">
    <property type="entry name" value="HDc"/>
    <property type="match status" value="1"/>
</dbReference>
<comment type="caution">
    <text evidence="4">The sequence shown here is derived from an EMBL/GenBank/DDBJ whole genome shotgun (WGS) entry which is preliminary data.</text>
</comment>
<feature type="domain" description="HD-GYP" evidence="3">
    <location>
        <begin position="146"/>
        <end position="343"/>
    </location>
</feature>
<keyword evidence="1" id="KW-0597">Phosphoprotein</keyword>
<dbReference type="AlphaFoldDB" id="A0A6N9T9Y6"/>